<protein>
    <recommendedName>
        <fullName evidence="11">Penicillin-binding protein transpeptidase domain-containing protein</fullName>
    </recommendedName>
</protein>
<comment type="caution">
    <text evidence="9">The sequence shown here is derived from an EMBL/GenBank/DDBJ whole genome shotgun (WGS) entry which is preliminary data.</text>
</comment>
<keyword evidence="7" id="KW-0472">Membrane</keyword>
<dbReference type="PANTHER" id="PTHR32282">
    <property type="entry name" value="BINDING PROTEIN TRANSPEPTIDASE, PUTATIVE-RELATED"/>
    <property type="match status" value="1"/>
</dbReference>
<gene>
    <name evidence="9" type="ORF">COU31_03925</name>
</gene>
<evidence type="ECO:0000256" key="8">
    <source>
        <dbReference type="ARBA" id="ARBA00023316"/>
    </source>
</evidence>
<dbReference type="Gene3D" id="3.40.710.10">
    <property type="entry name" value="DD-peptidase/beta-lactamase superfamily"/>
    <property type="match status" value="1"/>
</dbReference>
<dbReference type="InterPro" id="IPR050396">
    <property type="entry name" value="Glycosyltr_51/Transpeptidase"/>
</dbReference>
<keyword evidence="6" id="KW-1133">Transmembrane helix</keyword>
<keyword evidence="3" id="KW-0812">Transmembrane</keyword>
<dbReference type="Gene3D" id="2.60.40.10">
    <property type="entry name" value="Immunoglobulins"/>
    <property type="match status" value="1"/>
</dbReference>
<keyword evidence="8" id="KW-0961">Cell wall biogenesis/degradation</keyword>
<proteinExistence type="predicted"/>
<keyword evidence="1" id="KW-0328">Glycosyltransferase</keyword>
<dbReference type="EMBL" id="PFBX01000045">
    <property type="protein sequence ID" value="PIT87218.1"/>
    <property type="molecule type" value="Genomic_DNA"/>
</dbReference>
<dbReference type="GO" id="GO:0030288">
    <property type="term" value="C:outer membrane-bounded periplasmic space"/>
    <property type="evidence" value="ECO:0007669"/>
    <property type="project" value="TreeGrafter"/>
</dbReference>
<evidence type="ECO:0000313" key="10">
    <source>
        <dbReference type="Proteomes" id="UP000231183"/>
    </source>
</evidence>
<evidence type="ECO:0000256" key="1">
    <source>
        <dbReference type="ARBA" id="ARBA00022676"/>
    </source>
</evidence>
<evidence type="ECO:0000313" key="9">
    <source>
        <dbReference type="EMBL" id="PIT87218.1"/>
    </source>
</evidence>
<evidence type="ECO:0000256" key="7">
    <source>
        <dbReference type="ARBA" id="ARBA00023136"/>
    </source>
</evidence>
<dbReference type="PANTHER" id="PTHR32282:SF27">
    <property type="entry name" value="PENICILLIN-BINDING PROTEIN 1A"/>
    <property type="match status" value="1"/>
</dbReference>
<keyword evidence="5" id="KW-0573">Peptidoglycan synthesis</keyword>
<evidence type="ECO:0008006" key="11">
    <source>
        <dbReference type="Google" id="ProtNLM"/>
    </source>
</evidence>
<keyword evidence="2" id="KW-0808">Transferase</keyword>
<dbReference type="InterPro" id="IPR012338">
    <property type="entry name" value="Beta-lactam/transpept-like"/>
</dbReference>
<dbReference type="InterPro" id="IPR013783">
    <property type="entry name" value="Ig-like_fold"/>
</dbReference>
<evidence type="ECO:0000256" key="3">
    <source>
        <dbReference type="ARBA" id="ARBA00022692"/>
    </source>
</evidence>
<dbReference type="GO" id="GO:0008360">
    <property type="term" value="P:regulation of cell shape"/>
    <property type="evidence" value="ECO:0007669"/>
    <property type="project" value="UniProtKB-KW"/>
</dbReference>
<organism evidence="9 10">
    <name type="scientific">Candidatus Magasanikbacteria bacterium CG10_big_fil_rev_8_21_14_0_10_40_10</name>
    <dbReference type="NCBI Taxonomy" id="1974648"/>
    <lineage>
        <taxon>Bacteria</taxon>
        <taxon>Candidatus Magasanikiibacteriota</taxon>
    </lineage>
</organism>
<keyword evidence="4" id="KW-0133">Cell shape</keyword>
<dbReference type="GO" id="GO:0008955">
    <property type="term" value="F:peptidoglycan glycosyltransferase activity"/>
    <property type="evidence" value="ECO:0007669"/>
    <property type="project" value="TreeGrafter"/>
</dbReference>
<evidence type="ECO:0000256" key="5">
    <source>
        <dbReference type="ARBA" id="ARBA00022984"/>
    </source>
</evidence>
<dbReference type="SUPFAM" id="SSF56601">
    <property type="entry name" value="beta-lactamase/transpeptidase-like"/>
    <property type="match status" value="1"/>
</dbReference>
<dbReference type="AlphaFoldDB" id="A0A2M6W346"/>
<dbReference type="GO" id="GO:0071555">
    <property type="term" value="P:cell wall organization"/>
    <property type="evidence" value="ECO:0007669"/>
    <property type="project" value="UniProtKB-KW"/>
</dbReference>
<evidence type="ECO:0000256" key="2">
    <source>
        <dbReference type="ARBA" id="ARBA00022679"/>
    </source>
</evidence>
<dbReference type="Proteomes" id="UP000231183">
    <property type="component" value="Unassembled WGS sequence"/>
</dbReference>
<reference evidence="10" key="1">
    <citation type="submission" date="2017-09" db="EMBL/GenBank/DDBJ databases">
        <title>Depth-based differentiation of microbial function through sediment-hosted aquifers and enrichment of novel symbionts in the deep terrestrial subsurface.</title>
        <authorList>
            <person name="Probst A.J."/>
            <person name="Ladd B."/>
            <person name="Jarett J.K."/>
            <person name="Geller-Mcgrath D.E."/>
            <person name="Sieber C.M.K."/>
            <person name="Emerson J.B."/>
            <person name="Anantharaman K."/>
            <person name="Thomas B.C."/>
            <person name="Malmstrom R."/>
            <person name="Stieglmeier M."/>
            <person name="Klingl A."/>
            <person name="Woyke T."/>
            <person name="Ryan C.M."/>
            <person name="Banfield J.F."/>
        </authorList>
    </citation>
    <scope>NUCLEOTIDE SEQUENCE [LARGE SCALE GENOMIC DNA]</scope>
</reference>
<evidence type="ECO:0000256" key="6">
    <source>
        <dbReference type="ARBA" id="ARBA00022989"/>
    </source>
</evidence>
<dbReference type="GO" id="GO:0009252">
    <property type="term" value="P:peptidoglycan biosynthetic process"/>
    <property type="evidence" value="ECO:0007669"/>
    <property type="project" value="UniProtKB-KW"/>
</dbReference>
<name>A0A2M6W346_9BACT</name>
<sequence>MLSDDSARAYMFGANSLLTLPGRKVAVKTGTTDDSKDAWTMGYTPSLAVGVWVGNTKPSTMLGGGSTLAGPIWNDFMRQALDKTPAEDFDAPIKEEIKNPFLQGSVGGITLRVNKKTGKIASSSTLDELIVEKTFLPPHTILHYVDKDNPNSTQSNSQTDPQYDVWEEALQQWIAKQQQTNPSISISDPPTEYDTVGSSEMLPSLEIISPLNSSTLYSRQIKFEIKASAPRGISDVSYYLGDTKIGSSNQFPFSLNYYAQSLEKGKYTFKVIASDDQNNNAQAFINIDLQAELDPPSFEWSDSQGLTLKKENFPGAIFLTPFRWTEIKEIKIYLKSGANENLIYTFDSNDKLVGNKLNFTWKTYPGAGDYQLKGVMTDKQNKVVEKTLLIKVE</sequence>
<evidence type="ECO:0000256" key="4">
    <source>
        <dbReference type="ARBA" id="ARBA00022960"/>
    </source>
</evidence>
<accession>A0A2M6W346</accession>
<dbReference type="Pfam" id="PF17957">
    <property type="entry name" value="Big_7"/>
    <property type="match status" value="1"/>
</dbReference>